<protein>
    <submittedName>
        <fullName evidence="1">Uncharacterized protein</fullName>
    </submittedName>
</protein>
<gene>
    <name evidence="1" type="ORF">Pint_22074</name>
</gene>
<accession>A0ACC0YH38</accession>
<reference evidence="2" key="1">
    <citation type="journal article" date="2023" name="G3 (Bethesda)">
        <title>Genome assembly and association tests identify interacting loci associated with vigor, precocity, and sex in interspecific pistachio rootstocks.</title>
        <authorList>
            <person name="Palmer W."/>
            <person name="Jacygrad E."/>
            <person name="Sagayaradj S."/>
            <person name="Cavanaugh K."/>
            <person name="Han R."/>
            <person name="Bertier L."/>
            <person name="Beede B."/>
            <person name="Kafkas S."/>
            <person name="Golino D."/>
            <person name="Preece J."/>
            <person name="Michelmore R."/>
        </authorList>
    </citation>
    <scope>NUCLEOTIDE SEQUENCE [LARGE SCALE GENOMIC DNA]</scope>
</reference>
<proteinExistence type="predicted"/>
<evidence type="ECO:0000313" key="1">
    <source>
        <dbReference type="EMBL" id="KAJ0037588.1"/>
    </source>
</evidence>
<dbReference type="Proteomes" id="UP001163603">
    <property type="component" value="Chromosome 6"/>
</dbReference>
<name>A0ACC0YH38_9ROSI</name>
<sequence>METTGIRISAEDQYYLPLRIGEEDPDLEVVSSDDFRLKQLGYKQELSRNLSCVFLIFFLLHRQLLL</sequence>
<comment type="caution">
    <text evidence="1">The sequence shown here is derived from an EMBL/GenBank/DDBJ whole genome shotgun (WGS) entry which is preliminary data.</text>
</comment>
<dbReference type="EMBL" id="CM047741">
    <property type="protein sequence ID" value="KAJ0037588.1"/>
    <property type="molecule type" value="Genomic_DNA"/>
</dbReference>
<organism evidence="1 2">
    <name type="scientific">Pistacia integerrima</name>
    <dbReference type="NCBI Taxonomy" id="434235"/>
    <lineage>
        <taxon>Eukaryota</taxon>
        <taxon>Viridiplantae</taxon>
        <taxon>Streptophyta</taxon>
        <taxon>Embryophyta</taxon>
        <taxon>Tracheophyta</taxon>
        <taxon>Spermatophyta</taxon>
        <taxon>Magnoliopsida</taxon>
        <taxon>eudicotyledons</taxon>
        <taxon>Gunneridae</taxon>
        <taxon>Pentapetalae</taxon>
        <taxon>rosids</taxon>
        <taxon>malvids</taxon>
        <taxon>Sapindales</taxon>
        <taxon>Anacardiaceae</taxon>
        <taxon>Pistacia</taxon>
    </lineage>
</organism>
<evidence type="ECO:0000313" key="2">
    <source>
        <dbReference type="Proteomes" id="UP001163603"/>
    </source>
</evidence>
<keyword evidence="2" id="KW-1185">Reference proteome</keyword>